<dbReference type="Gene3D" id="1.20.1510.10">
    <property type="entry name" value="Cation efflux protein transmembrane domain"/>
    <property type="match status" value="1"/>
</dbReference>
<keyword evidence="3" id="KW-0813">Transport</keyword>
<keyword evidence="13" id="KW-1185">Reference proteome</keyword>
<evidence type="ECO:0000256" key="3">
    <source>
        <dbReference type="ARBA" id="ARBA00022448"/>
    </source>
</evidence>
<dbReference type="InterPro" id="IPR027469">
    <property type="entry name" value="Cation_efflux_TMD_sf"/>
</dbReference>
<evidence type="ECO:0000256" key="7">
    <source>
        <dbReference type="ARBA" id="ARBA00023136"/>
    </source>
</evidence>
<evidence type="ECO:0000256" key="2">
    <source>
        <dbReference type="ARBA" id="ARBA00008873"/>
    </source>
</evidence>
<keyword evidence="5 9" id="KW-1133">Transmembrane helix</keyword>
<dbReference type="FunFam" id="1.20.1510.10:FF:000005">
    <property type="entry name" value="Putative Cation diffusion facilitator 1"/>
    <property type="match status" value="1"/>
</dbReference>
<name>A0AAN8JMP1_PATCE</name>
<dbReference type="InterPro" id="IPR058533">
    <property type="entry name" value="Cation_efflux_TM"/>
</dbReference>
<feature type="transmembrane region" description="Helical" evidence="9">
    <location>
        <begin position="259"/>
        <end position="278"/>
    </location>
</feature>
<keyword evidence="4 9" id="KW-0812">Transmembrane</keyword>
<keyword evidence="6" id="KW-0406">Ion transport</keyword>
<keyword evidence="7 9" id="KW-0472">Membrane</keyword>
<dbReference type="FunFam" id="3.30.70.1350:FF:000001">
    <property type="entry name" value="Metal tolerance protein 11"/>
    <property type="match status" value="1"/>
</dbReference>
<dbReference type="NCBIfam" id="TIGR01297">
    <property type="entry name" value="CDF"/>
    <property type="match status" value="1"/>
</dbReference>
<evidence type="ECO:0000256" key="4">
    <source>
        <dbReference type="ARBA" id="ARBA00022692"/>
    </source>
</evidence>
<feature type="transmembrane region" description="Helical" evidence="9">
    <location>
        <begin position="328"/>
        <end position="346"/>
    </location>
</feature>
<dbReference type="InterPro" id="IPR050291">
    <property type="entry name" value="CDF_Transporter"/>
</dbReference>
<comment type="caution">
    <text evidence="12">The sequence shown here is derived from an EMBL/GenBank/DDBJ whole genome shotgun (WGS) entry which is preliminary data.</text>
</comment>
<gene>
    <name evidence="12" type="ORF">SNE40_015161</name>
</gene>
<evidence type="ECO:0000256" key="8">
    <source>
        <dbReference type="SAM" id="MobiDB-lite"/>
    </source>
</evidence>
<feature type="transmembrane region" description="Helical" evidence="9">
    <location>
        <begin position="366"/>
        <end position="387"/>
    </location>
</feature>
<evidence type="ECO:0000256" key="1">
    <source>
        <dbReference type="ARBA" id="ARBA00004127"/>
    </source>
</evidence>
<dbReference type="AlphaFoldDB" id="A0AAN8JMP1"/>
<dbReference type="GO" id="GO:0008324">
    <property type="term" value="F:monoatomic cation transmembrane transporter activity"/>
    <property type="evidence" value="ECO:0007669"/>
    <property type="project" value="InterPro"/>
</dbReference>
<feature type="domain" description="Cation efflux protein cytoplasmic" evidence="11">
    <location>
        <begin position="481"/>
        <end position="544"/>
    </location>
</feature>
<evidence type="ECO:0000259" key="11">
    <source>
        <dbReference type="Pfam" id="PF16916"/>
    </source>
</evidence>
<feature type="region of interest" description="Disordered" evidence="8">
    <location>
        <begin position="73"/>
        <end position="102"/>
    </location>
</feature>
<dbReference type="GO" id="GO:0016020">
    <property type="term" value="C:membrane"/>
    <property type="evidence" value="ECO:0007669"/>
    <property type="project" value="InterPro"/>
</dbReference>
<feature type="transmembrane region" description="Helical" evidence="9">
    <location>
        <begin position="407"/>
        <end position="425"/>
    </location>
</feature>
<dbReference type="SUPFAM" id="SSF160240">
    <property type="entry name" value="Cation efflux protein cytoplasmic domain-like"/>
    <property type="match status" value="1"/>
</dbReference>
<organism evidence="12 13">
    <name type="scientific">Patella caerulea</name>
    <name type="common">Rayed Mediterranean limpet</name>
    <dbReference type="NCBI Taxonomy" id="87958"/>
    <lineage>
        <taxon>Eukaryota</taxon>
        <taxon>Metazoa</taxon>
        <taxon>Spiralia</taxon>
        <taxon>Lophotrochozoa</taxon>
        <taxon>Mollusca</taxon>
        <taxon>Gastropoda</taxon>
        <taxon>Patellogastropoda</taxon>
        <taxon>Patelloidea</taxon>
        <taxon>Patellidae</taxon>
        <taxon>Patella</taxon>
    </lineage>
</organism>
<proteinExistence type="inferred from homology"/>
<dbReference type="InterPro" id="IPR036837">
    <property type="entry name" value="Cation_efflux_CTD_sf"/>
</dbReference>
<comment type="subcellular location">
    <subcellularLocation>
        <location evidence="1">Endomembrane system</location>
        <topology evidence="1">Multi-pass membrane protein</topology>
    </subcellularLocation>
</comment>
<evidence type="ECO:0000256" key="9">
    <source>
        <dbReference type="SAM" id="Phobius"/>
    </source>
</evidence>
<dbReference type="InterPro" id="IPR027470">
    <property type="entry name" value="Cation_efflux_CTD"/>
</dbReference>
<evidence type="ECO:0000313" key="13">
    <source>
        <dbReference type="Proteomes" id="UP001347796"/>
    </source>
</evidence>
<protein>
    <recommendedName>
        <fullName evidence="14">Cation efflux protein cytoplasmic domain-containing protein</fullName>
    </recommendedName>
</protein>
<evidence type="ECO:0000313" key="12">
    <source>
        <dbReference type="EMBL" id="KAK6176963.1"/>
    </source>
</evidence>
<dbReference type="SUPFAM" id="SSF161111">
    <property type="entry name" value="Cation efflux protein transmembrane domain-like"/>
    <property type="match status" value="1"/>
</dbReference>
<accession>A0AAN8JMP1</accession>
<feature type="transmembrane region" description="Helical" evidence="9">
    <location>
        <begin position="431"/>
        <end position="453"/>
    </location>
</feature>
<evidence type="ECO:0000256" key="6">
    <source>
        <dbReference type="ARBA" id="ARBA00023065"/>
    </source>
</evidence>
<reference evidence="12 13" key="1">
    <citation type="submission" date="2024-01" db="EMBL/GenBank/DDBJ databases">
        <title>The genome of the rayed Mediterranean limpet Patella caerulea (Linnaeus, 1758).</title>
        <authorList>
            <person name="Anh-Thu Weber A."/>
            <person name="Halstead-Nussloch G."/>
        </authorList>
    </citation>
    <scope>NUCLEOTIDE SEQUENCE [LARGE SCALE GENOMIC DNA]</scope>
    <source>
        <strain evidence="12">AATW-2023a</strain>
        <tissue evidence="12">Whole specimen</tissue>
    </source>
</reference>
<feature type="compositionally biased region" description="Pro residues" evidence="8">
    <location>
        <begin position="83"/>
        <end position="93"/>
    </location>
</feature>
<comment type="similarity">
    <text evidence="2">Belongs to the cation diffusion facilitator (CDF) transporter (TC 2.A.4) family. SLC30A subfamily.</text>
</comment>
<dbReference type="Gene3D" id="3.30.70.1350">
    <property type="entry name" value="Cation efflux protein, cytoplasmic domain"/>
    <property type="match status" value="1"/>
</dbReference>
<evidence type="ECO:0008006" key="14">
    <source>
        <dbReference type="Google" id="ProtNLM"/>
    </source>
</evidence>
<dbReference type="GO" id="GO:0012505">
    <property type="term" value="C:endomembrane system"/>
    <property type="evidence" value="ECO:0007669"/>
    <property type="project" value="UniProtKB-SubCell"/>
</dbReference>
<sequence>MGNKESTDLPQPPLTEHVANNDPELQMYNNFSFIEDGGKCDKHDRSVFVISGYNNNDSIKKTKPDDFANQSIKDKHVSSSPDEAPPAAQPPAQPVGITTESETNTANILQLIRRSFRRKRRLSLGDTPYGLTQAATESTETTKETDDQDKFLLGRAEARDANTQHLVRAHNLRRSIRITQVAPSNSSIHEDGDEKWKMSINDFSSKRQGPNYKQHSKRMRSYYKAQDELITSFEEIQLRIDDAMDNSEDVIRLRKQASCYAKMTFALNLLLLIAKTVASVMSGSIAIISSLVDSAVDLVSGIVLWWTNHAVKKRNVYAYPQGRTKLEPIAIVIISVVMALASLQLIRESIERIAALTGVTYDLPNMEIPTMIIAGSTVVIKFIMWLLCRRIQSPSVQALAQDHRNDVLSNTVAIICGYLGSMEMFEKTHISEFSFVDPGGAILISMYIVFNWWKTGKDQIKLLTGHSAQPDFLSKLTWISVNHHPRILNIDTVRAFHFGNNFLVEVDIVLPEQMKLKEAHDIGESLQQKLETLPDVERAFVHLDYEFNHSPSSEHKIV</sequence>
<feature type="transmembrane region" description="Helical" evidence="9">
    <location>
        <begin position="284"/>
        <end position="307"/>
    </location>
</feature>
<dbReference type="PANTHER" id="PTHR43840:SF13">
    <property type="entry name" value="CATION EFFLUX PROTEIN CYTOPLASMIC DOMAIN-CONTAINING PROTEIN"/>
    <property type="match status" value="1"/>
</dbReference>
<dbReference type="PANTHER" id="PTHR43840">
    <property type="entry name" value="MITOCHONDRIAL METAL TRANSPORTER 1-RELATED"/>
    <property type="match status" value="1"/>
</dbReference>
<dbReference type="EMBL" id="JAZGQO010000010">
    <property type="protein sequence ID" value="KAK6176963.1"/>
    <property type="molecule type" value="Genomic_DNA"/>
</dbReference>
<dbReference type="InterPro" id="IPR002524">
    <property type="entry name" value="Cation_efflux"/>
</dbReference>
<feature type="region of interest" description="Disordered" evidence="8">
    <location>
        <begin position="127"/>
        <end position="147"/>
    </location>
</feature>
<feature type="region of interest" description="Disordered" evidence="8">
    <location>
        <begin position="1"/>
        <end position="22"/>
    </location>
</feature>
<dbReference type="Pfam" id="PF16916">
    <property type="entry name" value="ZT_dimer"/>
    <property type="match status" value="1"/>
</dbReference>
<dbReference type="Pfam" id="PF01545">
    <property type="entry name" value="Cation_efflux"/>
    <property type="match status" value="1"/>
</dbReference>
<evidence type="ECO:0000259" key="10">
    <source>
        <dbReference type="Pfam" id="PF01545"/>
    </source>
</evidence>
<evidence type="ECO:0000256" key="5">
    <source>
        <dbReference type="ARBA" id="ARBA00022989"/>
    </source>
</evidence>
<dbReference type="Proteomes" id="UP001347796">
    <property type="component" value="Unassembled WGS sequence"/>
</dbReference>
<feature type="domain" description="Cation efflux protein transmembrane" evidence="10">
    <location>
        <begin position="264"/>
        <end position="463"/>
    </location>
</feature>